<gene>
    <name evidence="7" type="ORF">BCR37DRAFT_394661</name>
</gene>
<proteinExistence type="predicted"/>
<feature type="transmembrane region" description="Helical" evidence="5">
    <location>
        <begin position="20"/>
        <end position="39"/>
    </location>
</feature>
<evidence type="ECO:0000256" key="4">
    <source>
        <dbReference type="ARBA" id="ARBA00023136"/>
    </source>
</evidence>
<dbReference type="Proteomes" id="UP000193685">
    <property type="component" value="Unassembled WGS sequence"/>
</dbReference>
<keyword evidence="8" id="KW-1185">Reference proteome</keyword>
<keyword evidence="4 5" id="KW-0472">Membrane</keyword>
<feature type="transmembrane region" description="Helical" evidence="5">
    <location>
        <begin position="74"/>
        <end position="98"/>
    </location>
</feature>
<evidence type="ECO:0000313" key="8">
    <source>
        <dbReference type="Proteomes" id="UP000193685"/>
    </source>
</evidence>
<organism evidence="7 8">
    <name type="scientific">Protomyces lactucae-debilis</name>
    <dbReference type="NCBI Taxonomy" id="2754530"/>
    <lineage>
        <taxon>Eukaryota</taxon>
        <taxon>Fungi</taxon>
        <taxon>Dikarya</taxon>
        <taxon>Ascomycota</taxon>
        <taxon>Taphrinomycotina</taxon>
        <taxon>Taphrinomycetes</taxon>
        <taxon>Taphrinales</taxon>
        <taxon>Protomycetaceae</taxon>
        <taxon>Protomyces</taxon>
    </lineage>
</organism>
<dbReference type="PANTHER" id="PTHR34187">
    <property type="entry name" value="FGR18P"/>
    <property type="match status" value="1"/>
</dbReference>
<evidence type="ECO:0000256" key="2">
    <source>
        <dbReference type="ARBA" id="ARBA00022692"/>
    </source>
</evidence>
<dbReference type="Pfam" id="PF02656">
    <property type="entry name" value="DUF202"/>
    <property type="match status" value="1"/>
</dbReference>
<dbReference type="InterPro" id="IPR052053">
    <property type="entry name" value="IM_YidH-like"/>
</dbReference>
<sequence length="147" mass="16486">MDIPVLTSEVRDHLANERTFLSALKMSLSLALVSFVCFLDVRLNRTSAAALDGDTSLSQAHTPHRPMVHDRSKLTSLLAFGFLFMSLLSMFSACLNYFRTQNRYIKHIGIVRDHWFVNASIAMVGVGMLLANGLLLFEERNDPRGLT</sequence>
<evidence type="ECO:0000313" key="7">
    <source>
        <dbReference type="EMBL" id="ORY78153.1"/>
    </source>
</evidence>
<feature type="transmembrane region" description="Helical" evidence="5">
    <location>
        <begin position="118"/>
        <end position="137"/>
    </location>
</feature>
<reference evidence="7 8" key="1">
    <citation type="submission" date="2016-07" db="EMBL/GenBank/DDBJ databases">
        <title>Pervasive Adenine N6-methylation of Active Genes in Fungi.</title>
        <authorList>
            <consortium name="DOE Joint Genome Institute"/>
            <person name="Mondo S.J."/>
            <person name="Dannebaum R.O."/>
            <person name="Kuo R.C."/>
            <person name="Labutti K."/>
            <person name="Haridas S."/>
            <person name="Kuo A."/>
            <person name="Salamov A."/>
            <person name="Ahrendt S.R."/>
            <person name="Lipzen A."/>
            <person name="Sullivan W."/>
            <person name="Andreopoulos W.B."/>
            <person name="Clum A."/>
            <person name="Lindquist E."/>
            <person name="Daum C."/>
            <person name="Ramamoorthy G.K."/>
            <person name="Gryganskyi A."/>
            <person name="Culley D."/>
            <person name="Magnuson J.K."/>
            <person name="James T.Y."/>
            <person name="O'Malley M.A."/>
            <person name="Stajich J.E."/>
            <person name="Spatafora J.W."/>
            <person name="Visel A."/>
            <person name="Grigoriev I.V."/>
        </authorList>
    </citation>
    <scope>NUCLEOTIDE SEQUENCE [LARGE SCALE GENOMIC DNA]</scope>
    <source>
        <strain evidence="7 8">12-1054</strain>
    </source>
</reference>
<evidence type="ECO:0000256" key="3">
    <source>
        <dbReference type="ARBA" id="ARBA00022989"/>
    </source>
</evidence>
<keyword evidence="3 5" id="KW-1133">Transmembrane helix</keyword>
<comment type="caution">
    <text evidence="7">The sequence shown here is derived from an EMBL/GenBank/DDBJ whole genome shotgun (WGS) entry which is preliminary data.</text>
</comment>
<dbReference type="RefSeq" id="XP_040723264.1">
    <property type="nucleotide sequence ID" value="XM_040871503.1"/>
</dbReference>
<keyword evidence="2 5" id="KW-0812">Transmembrane</keyword>
<accession>A0A1Y2F2S9</accession>
<feature type="domain" description="DUF202" evidence="6">
    <location>
        <begin position="11"/>
        <end position="102"/>
    </location>
</feature>
<evidence type="ECO:0000259" key="6">
    <source>
        <dbReference type="Pfam" id="PF02656"/>
    </source>
</evidence>
<evidence type="ECO:0000256" key="1">
    <source>
        <dbReference type="ARBA" id="ARBA00004127"/>
    </source>
</evidence>
<dbReference type="PANTHER" id="PTHR34187:SF3">
    <property type="entry name" value="DUF DOMAIN PROTEIN (AFU_ORTHOLOGUE AFUA_6G11150)"/>
    <property type="match status" value="1"/>
</dbReference>
<name>A0A1Y2F2S9_PROLT</name>
<dbReference type="InterPro" id="IPR003807">
    <property type="entry name" value="DUF202"/>
</dbReference>
<dbReference type="GO" id="GO:0012505">
    <property type="term" value="C:endomembrane system"/>
    <property type="evidence" value="ECO:0007669"/>
    <property type="project" value="UniProtKB-SubCell"/>
</dbReference>
<dbReference type="GeneID" id="63788102"/>
<protein>
    <recommendedName>
        <fullName evidence="6">DUF202 domain-containing protein</fullName>
    </recommendedName>
</protein>
<dbReference type="EMBL" id="MCFI01000018">
    <property type="protein sequence ID" value="ORY78153.1"/>
    <property type="molecule type" value="Genomic_DNA"/>
</dbReference>
<comment type="subcellular location">
    <subcellularLocation>
        <location evidence="1">Endomembrane system</location>
        <topology evidence="1">Multi-pass membrane protein</topology>
    </subcellularLocation>
</comment>
<dbReference type="AlphaFoldDB" id="A0A1Y2F2S9"/>
<evidence type="ECO:0000256" key="5">
    <source>
        <dbReference type="SAM" id="Phobius"/>
    </source>
</evidence>